<reference evidence="1 2" key="1">
    <citation type="submission" date="2022-05" db="EMBL/GenBank/DDBJ databases">
        <authorList>
            <consortium name="Genoscope - CEA"/>
            <person name="William W."/>
        </authorList>
    </citation>
    <scope>NUCLEOTIDE SEQUENCE [LARGE SCALE GENOMIC DNA]</scope>
</reference>
<feature type="non-terminal residue" evidence="1">
    <location>
        <position position="1"/>
    </location>
</feature>
<gene>
    <name evidence="1" type="ORF">PEVE_00024724</name>
</gene>
<feature type="non-terminal residue" evidence="1">
    <location>
        <position position="119"/>
    </location>
</feature>
<protein>
    <recommendedName>
        <fullName evidence="3">MutS-like protein</fullName>
    </recommendedName>
</protein>
<dbReference type="Proteomes" id="UP001159427">
    <property type="component" value="Unassembled WGS sequence"/>
</dbReference>
<evidence type="ECO:0000313" key="1">
    <source>
        <dbReference type="EMBL" id="CAH3024985.1"/>
    </source>
</evidence>
<keyword evidence="2" id="KW-1185">Reference proteome</keyword>
<comment type="caution">
    <text evidence="1">The sequence shown here is derived from an EMBL/GenBank/DDBJ whole genome shotgun (WGS) entry which is preliminary data.</text>
</comment>
<sequence length="119" mass="13491">RLDGSISDQDVKIVGYDVIRRDRTVNGRFGGGVCFYIRSNINYVVREDLDNELLEILSIEILKPNSKSFVVTSLDSENVEHYLMGDMNCDLLSSENIYARALLNVTDIYGLKQLIDEPT</sequence>
<organism evidence="1 2">
    <name type="scientific">Porites evermanni</name>
    <dbReference type="NCBI Taxonomy" id="104178"/>
    <lineage>
        <taxon>Eukaryota</taxon>
        <taxon>Metazoa</taxon>
        <taxon>Cnidaria</taxon>
        <taxon>Anthozoa</taxon>
        <taxon>Hexacorallia</taxon>
        <taxon>Scleractinia</taxon>
        <taxon>Fungiina</taxon>
        <taxon>Poritidae</taxon>
        <taxon>Porites</taxon>
    </lineage>
</organism>
<evidence type="ECO:0008006" key="3">
    <source>
        <dbReference type="Google" id="ProtNLM"/>
    </source>
</evidence>
<name>A0ABN8M5Z2_9CNID</name>
<evidence type="ECO:0000313" key="2">
    <source>
        <dbReference type="Proteomes" id="UP001159427"/>
    </source>
</evidence>
<dbReference type="EMBL" id="CALNXI010000331">
    <property type="protein sequence ID" value="CAH3024985.1"/>
    <property type="molecule type" value="Genomic_DNA"/>
</dbReference>
<proteinExistence type="predicted"/>
<accession>A0ABN8M5Z2</accession>